<dbReference type="PROSITE" id="PS51778">
    <property type="entry name" value="VAST"/>
    <property type="match status" value="1"/>
</dbReference>
<keyword evidence="2" id="KW-0812">Transmembrane</keyword>
<dbReference type="PROSITE" id="PS50003">
    <property type="entry name" value="PH_DOMAIN"/>
    <property type="match status" value="1"/>
</dbReference>
<comment type="subcellular location">
    <subcellularLocation>
        <location evidence="1">Membrane</location>
    </subcellularLocation>
</comment>
<feature type="region of interest" description="Disordered" evidence="5">
    <location>
        <begin position="543"/>
        <end position="579"/>
    </location>
</feature>
<dbReference type="FunFam" id="2.30.29.30:FF:000349">
    <property type="entry name" value="Transcription factor SipA3"/>
    <property type="match status" value="1"/>
</dbReference>
<evidence type="ECO:0000313" key="8">
    <source>
        <dbReference type="EMBL" id="CRG85714.1"/>
    </source>
</evidence>
<name>A0A0U1LQQ4_TALIS</name>
<keyword evidence="9" id="KW-1185">Reference proteome</keyword>
<evidence type="ECO:0000256" key="1">
    <source>
        <dbReference type="ARBA" id="ARBA00004370"/>
    </source>
</evidence>
<gene>
    <name evidence="8" type="ORF">PISL3812_02738</name>
</gene>
<evidence type="ECO:0000259" key="7">
    <source>
        <dbReference type="PROSITE" id="PS51778"/>
    </source>
</evidence>
<dbReference type="OrthoDB" id="10070851at2759"/>
<dbReference type="EMBL" id="CVMT01000002">
    <property type="protein sequence ID" value="CRG85714.1"/>
    <property type="molecule type" value="Genomic_DNA"/>
</dbReference>
<dbReference type="Gene3D" id="2.30.29.30">
    <property type="entry name" value="Pleckstrin-homology domain (PH domain)/Phosphotyrosine-binding domain (PTB)"/>
    <property type="match status" value="1"/>
</dbReference>
<feature type="domain" description="VASt" evidence="7">
    <location>
        <begin position="924"/>
        <end position="1095"/>
    </location>
</feature>
<dbReference type="GO" id="GO:0016020">
    <property type="term" value="C:membrane"/>
    <property type="evidence" value="ECO:0007669"/>
    <property type="project" value="UniProtKB-SubCell"/>
</dbReference>
<dbReference type="InterPro" id="IPR011993">
    <property type="entry name" value="PH-like_dom_sf"/>
</dbReference>
<dbReference type="Pfam" id="PF00169">
    <property type="entry name" value="PH"/>
    <property type="match status" value="1"/>
</dbReference>
<accession>A0A0U1LQQ4</accession>
<organism evidence="8 9">
    <name type="scientific">Talaromyces islandicus</name>
    <name type="common">Penicillium islandicum</name>
    <dbReference type="NCBI Taxonomy" id="28573"/>
    <lineage>
        <taxon>Eukaryota</taxon>
        <taxon>Fungi</taxon>
        <taxon>Dikarya</taxon>
        <taxon>Ascomycota</taxon>
        <taxon>Pezizomycotina</taxon>
        <taxon>Eurotiomycetes</taxon>
        <taxon>Eurotiomycetidae</taxon>
        <taxon>Eurotiales</taxon>
        <taxon>Trichocomaceae</taxon>
        <taxon>Talaromyces</taxon>
        <taxon>Talaromyces sect. Islandici</taxon>
    </lineage>
</organism>
<dbReference type="PANTHER" id="PTHR14248">
    <property type="entry name" value="CYCLIN Y, ISOFORM A"/>
    <property type="match status" value="1"/>
</dbReference>
<evidence type="ECO:0000256" key="4">
    <source>
        <dbReference type="ARBA" id="ARBA00023136"/>
    </source>
</evidence>
<evidence type="ECO:0000256" key="5">
    <source>
        <dbReference type="SAM" id="MobiDB-lite"/>
    </source>
</evidence>
<dbReference type="Gene3D" id="1.20.1270.60">
    <property type="entry name" value="Arfaptin homology (AH) domain/BAR domain"/>
    <property type="match status" value="1"/>
</dbReference>
<evidence type="ECO:0000313" key="9">
    <source>
        <dbReference type="Proteomes" id="UP000054383"/>
    </source>
</evidence>
<dbReference type="FunFam" id="1.20.1270.60:FF:000079">
    <property type="entry name" value="Transcription factor SipA3"/>
    <property type="match status" value="1"/>
</dbReference>
<dbReference type="Pfam" id="PF16746">
    <property type="entry name" value="BAR_3"/>
    <property type="match status" value="1"/>
</dbReference>
<dbReference type="InterPro" id="IPR001849">
    <property type="entry name" value="PH_domain"/>
</dbReference>
<dbReference type="STRING" id="28573.A0A0U1LQQ4"/>
<keyword evidence="3" id="KW-1133">Transmembrane helix</keyword>
<reference evidence="8 9" key="1">
    <citation type="submission" date="2015-04" db="EMBL/GenBank/DDBJ databases">
        <authorList>
            <person name="Syromyatnikov M.Y."/>
            <person name="Popov V.N."/>
        </authorList>
    </citation>
    <scope>NUCLEOTIDE SEQUENCE [LARGE SCALE GENOMIC DNA]</scope>
    <source>
        <strain evidence="8">WF-38-12</strain>
    </source>
</reference>
<feature type="compositionally biased region" description="Polar residues" evidence="5">
    <location>
        <begin position="440"/>
        <end position="453"/>
    </location>
</feature>
<dbReference type="SUPFAM" id="SSF103657">
    <property type="entry name" value="BAR/IMD domain-like"/>
    <property type="match status" value="1"/>
</dbReference>
<evidence type="ECO:0000256" key="2">
    <source>
        <dbReference type="ARBA" id="ARBA00022692"/>
    </source>
</evidence>
<feature type="compositionally biased region" description="Low complexity" evidence="5">
    <location>
        <begin position="564"/>
        <end position="574"/>
    </location>
</feature>
<dbReference type="OMA" id="TKVEWLW"/>
<dbReference type="SUPFAM" id="SSF50729">
    <property type="entry name" value="PH domain-like"/>
    <property type="match status" value="1"/>
</dbReference>
<feature type="region of interest" description="Disordered" evidence="5">
    <location>
        <begin position="635"/>
        <end position="682"/>
    </location>
</feature>
<sequence length="1380" mass="154907">MATPQPTSVPEVGKLVSVVPVGLKEAALDSPTFRSTTVHFADQLEYIERWLDGYARAAARITSEMAGFEQALGFFLSYTTNPINVSEAVLDHDYTVLAIKRHGDCMKDVWGALAGTLKRLDRLVAEPIKAFIQTDLRSFKETRRVLDNTQKHYDHLLARYSGQGKSKEPSALREDAFQLHEARKAYLKASMEFSIQAPQVRNTLDKLLVSTSFDQWREIKVVYDGNASAFAKWGQEMERIKGWVHEMENSERYSLKELLAARKQIEDAAEAAARPSRELEDYSISTVPYLGQGISLKSQDNKPFKPEKQGWVYLKTITGKPSRTVWIRRWAFLKNGIFGCLVQSSRTSGVEETERIGVLLCSIRPAFQEERRFCFEVKTKKNAITMQAEHQQDLIHWIGAFEAAKQKALENPASSIAGKPAVQDPAFSISHPPAPEFAASESSEFLTSNSGDDPSSADRSPMLSFPDRDAAVYRTSGDFTSSRRSTGPDAENGHGRDHASRIIQKLDIHRKSNAASPQSPGTITSGGGIAGLISASHSLLPYSPGLIPGRPDEIDESKARDDPANTLAPSTLATPPAPTSMSKVAVFVSNERGIGVGLADSTGGMPSGMMANLWGSANWGFVNTFSRDGIRLRGGRTEDENLSSKVTESPVTESKDTEAVPGGSSGTQQPRHRQTVSLDGGESTKIQRSLVGGGANHEYPSFYPARLRIQDAQFRLLFPNVKREESLVMVFRATWNPNDHQEFPGRAFVTTRNIYFYSHHFGLVLTMAASLIGISEVTAASGRDCDFLFLHSIPYPGDDAAGRVTVKTFLEPLRLLQKRLNYLIKAAASGEPSNLESIFRALIKMETDSIARSVSMDSWEEISLDVPHDGTSLSARGGKRTKDIRVPVYVEKDLHVDVEKSAFGKDVQKFKLPNQPVQYVPQGNLHLGAEKVFDISPKALFHVLFGDKSVLWQLLLHERMAQGIKQGPWRLLDSGHMRRDFDYFIERTDIFGRASKTNVSDYQIIDVLNDHLCYVVTDKRTPWHLPFRRNFRLVSKIVITFVSKSKCKLAIYHKVEWLWSPFLLNRVIDRQAMNDLKQDSLDLLDLISDQVRKLGPRSRTKRAIAIFGLIGHATNIFQFSSAESSALNQARNARKQRSLVWLLLDSTGSFLESAVSSLMIWSFALLRWCWKTCTANGLILSLLFSSMLINGFYSSRDTYDWWHERNAVKFLSRVGIHPDHVMSKAVFVQDLDQAMINATTGWHPNNSSHCFATFHEQNLLDSSTSLVLQSSSTEDVLEKSAARRVQRTRQRLGMYRHDLLVAMRVLNSIEKEVLKSEWERWLGKETERCEQIATLLHADSGEFNLNTNAFAGREEDVKHWYEQYCMSCQEELQRWNSQKD</sequence>
<protein>
    <submittedName>
        <fullName evidence="8">Putative PH domain-containing protein C19A8,02</fullName>
    </submittedName>
</protein>
<feature type="compositionally biased region" description="Polar residues" evidence="5">
    <location>
        <begin position="643"/>
        <end position="652"/>
    </location>
</feature>
<dbReference type="Proteomes" id="UP000054383">
    <property type="component" value="Unassembled WGS sequence"/>
</dbReference>
<feature type="compositionally biased region" description="Basic and acidic residues" evidence="5">
    <location>
        <begin position="550"/>
        <end position="563"/>
    </location>
</feature>
<dbReference type="InterPro" id="IPR031968">
    <property type="entry name" value="VASt"/>
</dbReference>
<evidence type="ECO:0000259" key="6">
    <source>
        <dbReference type="PROSITE" id="PS50003"/>
    </source>
</evidence>
<dbReference type="GO" id="GO:0005737">
    <property type="term" value="C:cytoplasm"/>
    <property type="evidence" value="ECO:0007669"/>
    <property type="project" value="InterPro"/>
</dbReference>
<feature type="region of interest" description="Disordered" evidence="5">
    <location>
        <begin position="424"/>
        <end position="497"/>
    </location>
</feature>
<proteinExistence type="predicted"/>
<dbReference type="CDD" id="cd13280">
    <property type="entry name" value="PH_SIP3"/>
    <property type="match status" value="1"/>
</dbReference>
<keyword evidence="4" id="KW-0472">Membrane</keyword>
<dbReference type="InterPro" id="IPR004148">
    <property type="entry name" value="BAR_dom"/>
</dbReference>
<dbReference type="InterPro" id="IPR027267">
    <property type="entry name" value="AH/BAR_dom_sf"/>
</dbReference>
<dbReference type="InterPro" id="IPR039463">
    <property type="entry name" value="Sip3/Lam1_BAR"/>
</dbReference>
<feature type="domain" description="PH" evidence="6">
    <location>
        <begin position="305"/>
        <end position="406"/>
    </location>
</feature>
<dbReference type="SMART" id="SM00233">
    <property type="entry name" value="PH"/>
    <property type="match status" value="1"/>
</dbReference>
<dbReference type="CDD" id="cd07609">
    <property type="entry name" value="BAR_SIP3_fungi"/>
    <property type="match status" value="1"/>
</dbReference>
<dbReference type="Pfam" id="PF16016">
    <property type="entry name" value="VASt"/>
    <property type="match status" value="1"/>
</dbReference>
<evidence type="ECO:0000256" key="3">
    <source>
        <dbReference type="ARBA" id="ARBA00022989"/>
    </source>
</evidence>
<dbReference type="InterPro" id="IPR042067">
    <property type="entry name" value="Sip3_PH"/>
</dbReference>